<proteinExistence type="predicted"/>
<comment type="caution">
    <text evidence="1">The sequence shown here is derived from an EMBL/GenBank/DDBJ whole genome shotgun (WGS) entry which is preliminary data.</text>
</comment>
<evidence type="ECO:0000313" key="1">
    <source>
        <dbReference type="EMBL" id="KXT12152.1"/>
    </source>
</evidence>
<dbReference type="AlphaFoldDB" id="A0A139IC45"/>
<name>A0A139IC45_9PEZI</name>
<dbReference type="EMBL" id="LFZO01000163">
    <property type="protein sequence ID" value="KXT12152.1"/>
    <property type="molecule type" value="Genomic_DNA"/>
</dbReference>
<gene>
    <name evidence="1" type="ORF">AC579_10383</name>
</gene>
<sequence length="82" mass="9224">MIIFYTHNIPPSEVRNKSALGLSLVTMLLVDNQMDHSALCSRDNIAWVDPMRGTTPGLFETCGHSPNTEEDQVEQYLRAALY</sequence>
<keyword evidence="2" id="KW-1185">Reference proteome</keyword>
<reference evidence="1 2" key="1">
    <citation type="submission" date="2015-07" db="EMBL/GenBank/DDBJ databases">
        <title>Comparative genomics of the Sigatoka disease complex on banana suggests a link between parallel evolutionary changes in Pseudocercospora fijiensis and Pseudocercospora eumusae and increased virulence on the banana host.</title>
        <authorList>
            <person name="Chang T.-C."/>
            <person name="Salvucci A."/>
            <person name="Crous P.W."/>
            <person name="Stergiopoulos I."/>
        </authorList>
    </citation>
    <scope>NUCLEOTIDE SEQUENCE [LARGE SCALE GENOMIC DNA]</scope>
    <source>
        <strain evidence="1 2">CBS 116634</strain>
    </source>
</reference>
<organism evidence="1 2">
    <name type="scientific">Pseudocercospora musae</name>
    <dbReference type="NCBI Taxonomy" id="113226"/>
    <lineage>
        <taxon>Eukaryota</taxon>
        <taxon>Fungi</taxon>
        <taxon>Dikarya</taxon>
        <taxon>Ascomycota</taxon>
        <taxon>Pezizomycotina</taxon>
        <taxon>Dothideomycetes</taxon>
        <taxon>Dothideomycetidae</taxon>
        <taxon>Mycosphaerellales</taxon>
        <taxon>Mycosphaerellaceae</taxon>
        <taxon>Pseudocercospora</taxon>
    </lineage>
</organism>
<dbReference type="Proteomes" id="UP000073492">
    <property type="component" value="Unassembled WGS sequence"/>
</dbReference>
<protein>
    <submittedName>
        <fullName evidence="1">Uncharacterized protein</fullName>
    </submittedName>
</protein>
<evidence type="ECO:0000313" key="2">
    <source>
        <dbReference type="Proteomes" id="UP000073492"/>
    </source>
</evidence>
<accession>A0A139IC45</accession>